<dbReference type="InterPro" id="IPR002921">
    <property type="entry name" value="Fungal_lipase-type"/>
</dbReference>
<keyword evidence="4" id="KW-1185">Reference proteome</keyword>
<dbReference type="InterPro" id="IPR029058">
    <property type="entry name" value="AB_hydrolase_fold"/>
</dbReference>
<dbReference type="OrthoDB" id="438440at2759"/>
<proteinExistence type="predicted"/>
<name>A0A484MKV2_9ASTE</name>
<evidence type="ECO:0000313" key="4">
    <source>
        <dbReference type="Proteomes" id="UP000595140"/>
    </source>
</evidence>
<evidence type="ECO:0000313" key="3">
    <source>
        <dbReference type="EMBL" id="VFQ88698.1"/>
    </source>
</evidence>
<dbReference type="Gene3D" id="3.40.50.1820">
    <property type="entry name" value="alpha/beta hydrolase"/>
    <property type="match status" value="1"/>
</dbReference>
<dbReference type="AlphaFoldDB" id="A0A484MKV2"/>
<sequence>MHNFGSPRVGNKKFVELYNEKVKDSWRAVNHRDIIPTVPRLMGYCHVAQPVYLTAGYQKNAMANVEPLEDSYQVDVIGEATPDVIMKGEKEFIEKILNTEIKFFRAIRDGSALM</sequence>
<gene>
    <name evidence="3" type="ORF">CCAM_LOCUS30474</name>
</gene>
<dbReference type="GO" id="GO:0016787">
    <property type="term" value="F:hydrolase activity"/>
    <property type="evidence" value="ECO:0007669"/>
    <property type="project" value="UniProtKB-KW"/>
</dbReference>
<evidence type="ECO:0000259" key="2">
    <source>
        <dbReference type="Pfam" id="PF01764"/>
    </source>
</evidence>
<reference evidence="3 4" key="1">
    <citation type="submission" date="2018-04" db="EMBL/GenBank/DDBJ databases">
        <authorList>
            <person name="Vogel A."/>
        </authorList>
    </citation>
    <scope>NUCLEOTIDE SEQUENCE [LARGE SCALE GENOMIC DNA]</scope>
</reference>
<keyword evidence="1" id="KW-0378">Hydrolase</keyword>
<dbReference type="Pfam" id="PF01764">
    <property type="entry name" value="Lipase_3"/>
    <property type="match status" value="1"/>
</dbReference>
<dbReference type="EMBL" id="OOIL02003625">
    <property type="protein sequence ID" value="VFQ88698.1"/>
    <property type="molecule type" value="Genomic_DNA"/>
</dbReference>
<feature type="domain" description="Fungal lipase-type" evidence="2">
    <location>
        <begin position="3"/>
        <end position="40"/>
    </location>
</feature>
<dbReference type="PANTHER" id="PTHR47759">
    <property type="entry name" value="OS04G0509100 PROTEIN"/>
    <property type="match status" value="1"/>
</dbReference>
<dbReference type="GO" id="GO:0006629">
    <property type="term" value="P:lipid metabolic process"/>
    <property type="evidence" value="ECO:0007669"/>
    <property type="project" value="InterPro"/>
</dbReference>
<protein>
    <recommendedName>
        <fullName evidence="2">Fungal lipase-type domain-containing protein</fullName>
    </recommendedName>
</protein>
<evidence type="ECO:0000256" key="1">
    <source>
        <dbReference type="ARBA" id="ARBA00022801"/>
    </source>
</evidence>
<organism evidence="3 4">
    <name type="scientific">Cuscuta campestris</name>
    <dbReference type="NCBI Taxonomy" id="132261"/>
    <lineage>
        <taxon>Eukaryota</taxon>
        <taxon>Viridiplantae</taxon>
        <taxon>Streptophyta</taxon>
        <taxon>Embryophyta</taxon>
        <taxon>Tracheophyta</taxon>
        <taxon>Spermatophyta</taxon>
        <taxon>Magnoliopsida</taxon>
        <taxon>eudicotyledons</taxon>
        <taxon>Gunneridae</taxon>
        <taxon>Pentapetalae</taxon>
        <taxon>asterids</taxon>
        <taxon>lamiids</taxon>
        <taxon>Solanales</taxon>
        <taxon>Convolvulaceae</taxon>
        <taxon>Cuscuteae</taxon>
        <taxon>Cuscuta</taxon>
        <taxon>Cuscuta subgen. Grammica</taxon>
        <taxon>Cuscuta sect. Cleistogrammica</taxon>
    </lineage>
</organism>
<dbReference type="PANTHER" id="PTHR47759:SF2">
    <property type="entry name" value="TRIGLYCERIDE LIPASE"/>
    <property type="match status" value="1"/>
</dbReference>
<dbReference type="SUPFAM" id="SSF53474">
    <property type="entry name" value="alpha/beta-Hydrolases"/>
    <property type="match status" value="1"/>
</dbReference>
<dbReference type="Proteomes" id="UP000595140">
    <property type="component" value="Unassembled WGS sequence"/>
</dbReference>
<accession>A0A484MKV2</accession>